<organism evidence="2 3">
    <name type="scientific">Candidatus Komeilibacteria bacterium CG10_big_fil_rev_8_21_14_0_10_41_13</name>
    <dbReference type="NCBI Taxonomy" id="1974476"/>
    <lineage>
        <taxon>Bacteria</taxon>
        <taxon>Candidatus Komeiliibacteriota</taxon>
    </lineage>
</organism>
<dbReference type="InterPro" id="IPR003615">
    <property type="entry name" value="HNH_nuc"/>
</dbReference>
<gene>
    <name evidence="2" type="ORF">COU22_03275</name>
</gene>
<dbReference type="CDD" id="cd00085">
    <property type="entry name" value="HNHc"/>
    <property type="match status" value="1"/>
</dbReference>
<proteinExistence type="predicted"/>
<evidence type="ECO:0000313" key="2">
    <source>
        <dbReference type="EMBL" id="PIT90240.1"/>
    </source>
</evidence>
<evidence type="ECO:0000313" key="3">
    <source>
        <dbReference type="Proteomes" id="UP000230543"/>
    </source>
</evidence>
<accession>A0A2M6WBQ3</accession>
<dbReference type="GO" id="GO:0008270">
    <property type="term" value="F:zinc ion binding"/>
    <property type="evidence" value="ECO:0007669"/>
    <property type="project" value="InterPro"/>
</dbReference>
<dbReference type="GO" id="GO:0004519">
    <property type="term" value="F:endonuclease activity"/>
    <property type="evidence" value="ECO:0007669"/>
    <property type="project" value="InterPro"/>
</dbReference>
<sequence length="157" mass="18325">MRKRKWTKEQLQKAAIESTSVRKIIQKLGLKPAGGNYDQINKYLKLYKININHLKGRAWNKGLTGIGKPIIPLEKILRKNSHYQSYKLKNRLFKINLKKPRCELCGWNKKSPDGRVPLELDHINGDKLDNRINNIRILCPNCHSLQPTHRGLNRNKK</sequence>
<evidence type="ECO:0000259" key="1">
    <source>
        <dbReference type="SMART" id="SM00507"/>
    </source>
</evidence>
<comment type="caution">
    <text evidence="2">The sequence shown here is derived from an EMBL/GenBank/DDBJ whole genome shotgun (WGS) entry which is preliminary data.</text>
</comment>
<reference evidence="3" key="1">
    <citation type="submission" date="2017-09" db="EMBL/GenBank/DDBJ databases">
        <title>Depth-based differentiation of microbial function through sediment-hosted aquifers and enrichment of novel symbionts in the deep terrestrial subsurface.</title>
        <authorList>
            <person name="Probst A.J."/>
            <person name="Ladd B."/>
            <person name="Jarett J.K."/>
            <person name="Geller-Mcgrath D.E."/>
            <person name="Sieber C.M.K."/>
            <person name="Emerson J.B."/>
            <person name="Anantharaman K."/>
            <person name="Thomas B.C."/>
            <person name="Malmstrom R."/>
            <person name="Stieglmeier M."/>
            <person name="Klingl A."/>
            <person name="Woyke T."/>
            <person name="Ryan C.M."/>
            <person name="Banfield J.F."/>
        </authorList>
    </citation>
    <scope>NUCLEOTIDE SEQUENCE [LARGE SCALE GENOMIC DNA]</scope>
</reference>
<dbReference type="GO" id="GO:0003676">
    <property type="term" value="F:nucleic acid binding"/>
    <property type="evidence" value="ECO:0007669"/>
    <property type="project" value="InterPro"/>
</dbReference>
<dbReference type="Pfam" id="PF01844">
    <property type="entry name" value="HNH"/>
    <property type="match status" value="1"/>
</dbReference>
<protein>
    <recommendedName>
        <fullName evidence="1">HNH nuclease domain-containing protein</fullName>
    </recommendedName>
</protein>
<dbReference type="SMART" id="SM00507">
    <property type="entry name" value="HNHc"/>
    <property type="match status" value="1"/>
</dbReference>
<dbReference type="Proteomes" id="UP000230543">
    <property type="component" value="Unassembled WGS sequence"/>
</dbReference>
<dbReference type="InterPro" id="IPR002711">
    <property type="entry name" value="HNH"/>
</dbReference>
<dbReference type="EMBL" id="PFBO01000119">
    <property type="protein sequence ID" value="PIT90240.1"/>
    <property type="molecule type" value="Genomic_DNA"/>
</dbReference>
<dbReference type="AlphaFoldDB" id="A0A2M6WBQ3"/>
<name>A0A2M6WBQ3_9BACT</name>
<feature type="domain" description="HNH nuclease" evidence="1">
    <location>
        <begin position="89"/>
        <end position="144"/>
    </location>
</feature>